<feature type="domain" description="TELO2 ARM repeat" evidence="6">
    <location>
        <begin position="314"/>
        <end position="411"/>
    </location>
</feature>
<dbReference type="GO" id="GO:0051083">
    <property type="term" value="P:'de novo' cotranslational protein folding"/>
    <property type="evidence" value="ECO:0007669"/>
    <property type="project" value="TreeGrafter"/>
</dbReference>
<evidence type="ECO:0000256" key="2">
    <source>
        <dbReference type="ARBA" id="ARBA00006133"/>
    </source>
</evidence>
<evidence type="ECO:0000256" key="1">
    <source>
        <dbReference type="ARBA" id="ARBA00004496"/>
    </source>
</evidence>
<sequence length="800" mass="90805">MAASEFVASRSVELSRRLLSQTSFEQQIDDIERILRSSAAGIVRSEDSSLYCHFITALLDSLSASALKNRDEEELYDATILRGSPEDVFVVLASAFQRCDKSYKRDKLVGLLDKFLRGRYLEELLKRRCSRHLRTRDEVSWAMLETLLVSLPERLANINKRDVPKTLTTEAYFATVIGGMLHAFDYAAEHLRNGVDVHVTFLSRLLGRICLVGQSGQIANLLLPELVRRCVDDFLFRRVCCKVITTVPDNSIESVVTTLLTALEDFAQVDWFLADSVSTSSKLKYTLTVKLPLIRTFSNDKILRNLIGYLASSDRRREMFLDLTKELLSVWGDKTFIKHQSEQQQKYLTSALMICTGHLKLHHCTNTERDALMPKLLHGVQSHIESPEEWVRTYGMVVAEQLSKVLQPEGPKLNFECPSDEDVQHLLSLMDVSPRPWEQEKKSVATELSKGEAQQESDASKGPPILDLDSDDDLEAYDMSHDKPSGVKGPLYLRDCMEGLLEQEDRDWTESCLKSAEGLINSCQDELEDVAGELCKILLYLEDKYSIPDFLSLRQQALVSLAESSPKLVATYLTEQFYQSNLNIRQRLDILEVLALASDKLSKPLTRTTKLRQQESISSITDAHWKTVVMERINAKTKRISKGKKNEVVPTKSRFADVAGYFFYPLMRYYDRKENTFDLLGEDSFVLARLICTLGIVQNSAVHSPKSCHMASCLLEFLSALRYHTEACVRDAILFALSMILVNVPASSLLSAAEHELLEIRQWLQFVVEKDSYEMCRFKAAQVLQLLATEVNKEMPLSDK</sequence>
<reference evidence="7" key="1">
    <citation type="journal article" date="2018" name="PLoS Negl. Trop. Dis.">
        <title>Sialome diversity of ticks revealed by RNAseq of single tick salivary glands.</title>
        <authorList>
            <person name="Perner J."/>
            <person name="Kropackova S."/>
            <person name="Kopacek P."/>
            <person name="Ribeiro J.M."/>
        </authorList>
    </citation>
    <scope>NUCLEOTIDE SEQUENCE</scope>
    <source>
        <strain evidence="7">Siblings of single egg batch collected in Ceske Budejovice</strain>
        <tissue evidence="7">Salivary glands</tissue>
    </source>
</reference>
<evidence type="ECO:0000259" key="5">
    <source>
        <dbReference type="Pfam" id="PF10193"/>
    </source>
</evidence>
<keyword evidence="3" id="KW-0963">Cytoplasm</keyword>
<dbReference type="AlphaFoldDB" id="A0A147BGN7"/>
<feature type="region of interest" description="Disordered" evidence="4">
    <location>
        <begin position="438"/>
        <end position="471"/>
    </location>
</feature>
<evidence type="ECO:0000256" key="4">
    <source>
        <dbReference type="SAM" id="MobiDB-lite"/>
    </source>
</evidence>
<protein>
    <recommendedName>
        <fullName evidence="8">Telomere length regulation protein TEL2 homolog</fullName>
    </recommendedName>
</protein>
<dbReference type="PANTHER" id="PTHR15830">
    <property type="entry name" value="TELOMERE LENGTH REGULATION PROTEIN TEL2 FAMILY MEMBER"/>
    <property type="match status" value="1"/>
</dbReference>
<accession>A0A147BGN7</accession>
<dbReference type="GO" id="GO:0005829">
    <property type="term" value="C:cytosol"/>
    <property type="evidence" value="ECO:0007669"/>
    <property type="project" value="TreeGrafter"/>
</dbReference>
<evidence type="ECO:0008006" key="8">
    <source>
        <dbReference type="Google" id="ProtNLM"/>
    </source>
</evidence>
<feature type="domain" description="Telomere length regulation protein conserved" evidence="5">
    <location>
        <begin position="490"/>
        <end position="597"/>
    </location>
</feature>
<dbReference type="InterPro" id="IPR016024">
    <property type="entry name" value="ARM-type_fold"/>
</dbReference>
<dbReference type="SUPFAM" id="SSF48371">
    <property type="entry name" value="ARM repeat"/>
    <property type="match status" value="1"/>
</dbReference>
<dbReference type="InterPro" id="IPR057348">
    <property type="entry name" value="TELO2_ARM"/>
</dbReference>
<dbReference type="GO" id="GO:0051879">
    <property type="term" value="F:Hsp90 protein binding"/>
    <property type="evidence" value="ECO:0007669"/>
    <property type="project" value="TreeGrafter"/>
</dbReference>
<name>A0A147BGN7_IXORI</name>
<dbReference type="Pfam" id="PF25320">
    <property type="entry name" value="TELO2_ARM"/>
    <property type="match status" value="1"/>
</dbReference>
<dbReference type="EMBL" id="GEGO01005454">
    <property type="protein sequence ID" value="JAR89950.1"/>
    <property type="molecule type" value="Transcribed_RNA"/>
</dbReference>
<dbReference type="GO" id="GO:0042162">
    <property type="term" value="F:telomeric DNA binding"/>
    <property type="evidence" value="ECO:0007669"/>
    <property type="project" value="TreeGrafter"/>
</dbReference>
<dbReference type="Gene3D" id="1.25.40.720">
    <property type="entry name" value="Telomere length regulation protein 2, C-terminal domain"/>
    <property type="match status" value="2"/>
</dbReference>
<comment type="similarity">
    <text evidence="2">Belongs to the TEL2 family.</text>
</comment>
<evidence type="ECO:0000259" key="6">
    <source>
        <dbReference type="Pfam" id="PF25320"/>
    </source>
</evidence>
<dbReference type="InterPro" id="IPR051970">
    <property type="entry name" value="TEL2_Regulation"/>
</dbReference>
<evidence type="ECO:0000313" key="7">
    <source>
        <dbReference type="EMBL" id="JAR89950.1"/>
    </source>
</evidence>
<dbReference type="Pfam" id="PF10193">
    <property type="entry name" value="Telomere_reg-2"/>
    <property type="match status" value="1"/>
</dbReference>
<proteinExistence type="inferred from homology"/>
<dbReference type="InterPro" id="IPR019337">
    <property type="entry name" value="Telomere_length_regulation_dom"/>
</dbReference>
<dbReference type="InterPro" id="IPR038528">
    <property type="entry name" value="TEL2_C_sf"/>
</dbReference>
<dbReference type="PANTHER" id="PTHR15830:SF10">
    <property type="entry name" value="TELOMERE LENGTH REGULATION PROTEIN TEL2 HOMOLOG"/>
    <property type="match status" value="1"/>
</dbReference>
<comment type="subcellular location">
    <subcellularLocation>
        <location evidence="1">Cytoplasm</location>
    </subcellularLocation>
</comment>
<evidence type="ECO:0000256" key="3">
    <source>
        <dbReference type="ARBA" id="ARBA00022490"/>
    </source>
</evidence>
<organism evidence="7">
    <name type="scientific">Ixodes ricinus</name>
    <name type="common">Common tick</name>
    <name type="synonym">Acarus ricinus</name>
    <dbReference type="NCBI Taxonomy" id="34613"/>
    <lineage>
        <taxon>Eukaryota</taxon>
        <taxon>Metazoa</taxon>
        <taxon>Ecdysozoa</taxon>
        <taxon>Arthropoda</taxon>
        <taxon>Chelicerata</taxon>
        <taxon>Arachnida</taxon>
        <taxon>Acari</taxon>
        <taxon>Parasitiformes</taxon>
        <taxon>Ixodida</taxon>
        <taxon>Ixodoidea</taxon>
        <taxon>Ixodidae</taxon>
        <taxon>Ixodinae</taxon>
        <taxon>Ixodes</taxon>
    </lineage>
</organism>
<dbReference type="FunFam" id="1.25.40.720:FF:000001">
    <property type="entry name" value="Telomere length regulation protein TEL2"/>
    <property type="match status" value="1"/>
</dbReference>